<keyword evidence="4" id="KW-1185">Reference proteome</keyword>
<dbReference type="Gene3D" id="3.30.420.10">
    <property type="entry name" value="Ribonuclease H-like superfamily/Ribonuclease H"/>
    <property type="match status" value="1"/>
</dbReference>
<dbReference type="PANTHER" id="PTHR42648:SF20">
    <property type="entry name" value="RNA-DIRECTED DNA POLYMERASE"/>
    <property type="match status" value="1"/>
</dbReference>
<dbReference type="AlphaFoldDB" id="A0AA38TN89"/>
<organism evidence="3 4">
    <name type="scientific">Centaurea solstitialis</name>
    <name type="common">yellow star-thistle</name>
    <dbReference type="NCBI Taxonomy" id="347529"/>
    <lineage>
        <taxon>Eukaryota</taxon>
        <taxon>Viridiplantae</taxon>
        <taxon>Streptophyta</taxon>
        <taxon>Embryophyta</taxon>
        <taxon>Tracheophyta</taxon>
        <taxon>Spermatophyta</taxon>
        <taxon>Magnoliopsida</taxon>
        <taxon>eudicotyledons</taxon>
        <taxon>Gunneridae</taxon>
        <taxon>Pentapetalae</taxon>
        <taxon>asterids</taxon>
        <taxon>campanulids</taxon>
        <taxon>Asterales</taxon>
        <taxon>Asteraceae</taxon>
        <taxon>Carduoideae</taxon>
        <taxon>Cardueae</taxon>
        <taxon>Centaureinae</taxon>
        <taxon>Centaurea</taxon>
    </lineage>
</organism>
<dbReference type="Proteomes" id="UP001172457">
    <property type="component" value="Chromosome 3"/>
</dbReference>
<evidence type="ECO:0000256" key="1">
    <source>
        <dbReference type="SAM" id="MobiDB-lite"/>
    </source>
</evidence>
<reference evidence="3" key="1">
    <citation type="submission" date="2023-03" db="EMBL/GenBank/DDBJ databases">
        <title>Chromosome-scale reference genome and RAD-based genetic map of yellow starthistle (Centaurea solstitialis) reveal putative structural variation and QTLs associated with invader traits.</title>
        <authorList>
            <person name="Reatini B."/>
            <person name="Cang F.A."/>
            <person name="Jiang Q."/>
            <person name="Mckibben M.T.W."/>
            <person name="Barker M.S."/>
            <person name="Rieseberg L.H."/>
            <person name="Dlugosch K.M."/>
        </authorList>
    </citation>
    <scope>NUCLEOTIDE SEQUENCE</scope>
    <source>
        <strain evidence="3">CAN-66</strain>
        <tissue evidence="3">Leaf</tissue>
    </source>
</reference>
<gene>
    <name evidence="3" type="ORF">OSB04_011805</name>
</gene>
<dbReference type="Pfam" id="PF25597">
    <property type="entry name" value="SH3_retrovirus"/>
    <property type="match status" value="1"/>
</dbReference>
<dbReference type="InterPro" id="IPR039537">
    <property type="entry name" value="Retrotran_Ty1/copia-like"/>
</dbReference>
<name>A0AA38TN89_9ASTR</name>
<evidence type="ECO:0000313" key="4">
    <source>
        <dbReference type="Proteomes" id="UP001172457"/>
    </source>
</evidence>
<proteinExistence type="predicted"/>
<feature type="compositionally biased region" description="Acidic residues" evidence="1">
    <location>
        <begin position="224"/>
        <end position="250"/>
    </location>
</feature>
<comment type="caution">
    <text evidence="3">The sequence shown here is derived from an EMBL/GenBank/DDBJ whole genome shotgun (WGS) entry which is preliminary data.</text>
</comment>
<protein>
    <recommendedName>
        <fullName evidence="2">Retroviral polymerase SH3-like domain-containing protein</fullName>
    </recommendedName>
</protein>
<feature type="region of interest" description="Disordered" evidence="1">
    <location>
        <begin position="40"/>
        <end position="61"/>
    </location>
</feature>
<feature type="domain" description="Retroviral polymerase SH3-like" evidence="2">
    <location>
        <begin position="337"/>
        <end position="397"/>
    </location>
</feature>
<dbReference type="PANTHER" id="PTHR42648">
    <property type="entry name" value="TRANSPOSASE, PUTATIVE-RELATED"/>
    <property type="match status" value="1"/>
</dbReference>
<dbReference type="EMBL" id="JARYMX010000003">
    <property type="protein sequence ID" value="KAJ9557191.1"/>
    <property type="molecule type" value="Genomic_DNA"/>
</dbReference>
<dbReference type="InterPro" id="IPR036397">
    <property type="entry name" value="RNaseH_sf"/>
</dbReference>
<accession>A0AA38TN89</accession>
<dbReference type="InterPro" id="IPR057670">
    <property type="entry name" value="SH3_retrovirus"/>
</dbReference>
<dbReference type="GO" id="GO:0003676">
    <property type="term" value="F:nucleic acid binding"/>
    <property type="evidence" value="ECO:0007669"/>
    <property type="project" value="InterPro"/>
</dbReference>
<feature type="region of interest" description="Disordered" evidence="1">
    <location>
        <begin position="78"/>
        <end position="99"/>
    </location>
</feature>
<feature type="region of interest" description="Disordered" evidence="1">
    <location>
        <begin position="222"/>
        <end position="251"/>
    </location>
</feature>
<evidence type="ECO:0000259" key="2">
    <source>
        <dbReference type="Pfam" id="PF25597"/>
    </source>
</evidence>
<sequence length="442" mass="50699">MNTNQERPETIEEIDRMVFTDEISLENFMTDEDILITSTMPTSLMNPPKATKSKGKKRKMEEEDVVTSKITVAITLSHHGHQPSTHSQKPIPAPGQQSNAARIAELELRQIRKEEESLASGHIKITLSDRLYDYKRWLVFFRHWSHCLCCDSKDKFVKYHVVNDGKQVIVANKNKVDATGIGTFQLHFTSRNILTLRIVLHMRGSLEAYRDRGMYRLSLKDHVDDSDDSDSDESMDDVSDDESVNEVSDDESIRSNAMTVEEFMSGDGERSDSNRTLVEMVNCMLNQSIWPTNLWEEALLTACHIHNRITSRVIPIHPYTLWKRRKPNRNYFKVWGCVAYYRTPDPKRSKLGACAIKSIFVGYANNKKTYRLLDKDSGVIVESRDVEFFEDKFLEDVENSDRTLDTSLPGTSQDYSRMFQSSCLPPKGNIPADKKGISDRII</sequence>
<evidence type="ECO:0000313" key="3">
    <source>
        <dbReference type="EMBL" id="KAJ9557191.1"/>
    </source>
</evidence>